<dbReference type="EMBL" id="FNXY01000006">
    <property type="protein sequence ID" value="SEJ30860.1"/>
    <property type="molecule type" value="Genomic_DNA"/>
</dbReference>
<keyword evidence="3" id="KW-1185">Reference proteome</keyword>
<dbReference type="RefSeq" id="WP_090338112.1">
    <property type="nucleotide sequence ID" value="NZ_FNXY01000006.1"/>
</dbReference>
<dbReference type="PIRSF" id="PIRSF000440">
    <property type="entry name" value="CAT"/>
    <property type="match status" value="1"/>
</dbReference>
<dbReference type="SMART" id="SM01059">
    <property type="entry name" value="CAT"/>
    <property type="match status" value="1"/>
</dbReference>
<evidence type="ECO:0000256" key="1">
    <source>
        <dbReference type="PIRSR" id="PIRSR000440-1"/>
    </source>
</evidence>
<keyword evidence="2" id="KW-0808">Transferase</keyword>
<dbReference type="STRING" id="408657.SAMN04487995_4116"/>
<organism evidence="2 3">
    <name type="scientific">Dyadobacter koreensis</name>
    <dbReference type="NCBI Taxonomy" id="408657"/>
    <lineage>
        <taxon>Bacteria</taxon>
        <taxon>Pseudomonadati</taxon>
        <taxon>Bacteroidota</taxon>
        <taxon>Cytophagia</taxon>
        <taxon>Cytophagales</taxon>
        <taxon>Spirosomataceae</taxon>
        <taxon>Dyadobacter</taxon>
    </lineage>
</organism>
<dbReference type="SUPFAM" id="SSF52777">
    <property type="entry name" value="CoA-dependent acyltransferases"/>
    <property type="match status" value="1"/>
</dbReference>
<dbReference type="OrthoDB" id="9801766at2"/>
<gene>
    <name evidence="2" type="ORF">SAMN04487995_4116</name>
</gene>
<proteinExistence type="predicted"/>
<dbReference type="Pfam" id="PF00302">
    <property type="entry name" value="CAT"/>
    <property type="match status" value="1"/>
</dbReference>
<dbReference type="InterPro" id="IPR001707">
    <property type="entry name" value="Cmp_AcTrfase"/>
</dbReference>
<accession>A0A1H6Y180</accession>
<protein>
    <submittedName>
        <fullName evidence="2">Chloramphenicol O-acetyltransferase type A</fullName>
    </submittedName>
</protein>
<reference evidence="2 3" key="1">
    <citation type="submission" date="2016-10" db="EMBL/GenBank/DDBJ databases">
        <authorList>
            <person name="de Groot N.N."/>
        </authorList>
    </citation>
    <scope>NUCLEOTIDE SEQUENCE [LARGE SCALE GENOMIC DNA]</scope>
    <source>
        <strain evidence="2 3">DSM 19938</strain>
    </source>
</reference>
<dbReference type="AlphaFoldDB" id="A0A1H6Y180"/>
<name>A0A1H6Y180_9BACT</name>
<dbReference type="Proteomes" id="UP000199532">
    <property type="component" value="Unassembled WGS sequence"/>
</dbReference>
<dbReference type="Gene3D" id="3.30.559.10">
    <property type="entry name" value="Chloramphenicol acetyltransferase-like domain"/>
    <property type="match status" value="1"/>
</dbReference>
<dbReference type="InterPro" id="IPR023213">
    <property type="entry name" value="CAT-like_dom_sf"/>
</dbReference>
<evidence type="ECO:0000313" key="2">
    <source>
        <dbReference type="EMBL" id="SEJ30860.1"/>
    </source>
</evidence>
<evidence type="ECO:0000313" key="3">
    <source>
        <dbReference type="Proteomes" id="UP000199532"/>
    </source>
</evidence>
<dbReference type="PANTHER" id="PTHR38474">
    <property type="entry name" value="SLR0299 PROTEIN"/>
    <property type="match status" value="1"/>
</dbReference>
<sequence>MKDTKNKTKIEIATWKRREHYAFFKNFEQPFWGVTTAVDCTEAYHYCKEKNLSFFAFYLHKSLLAANTIKEFRYRIEGDDVFEYGEISGSVTVLREDETFGFANFAYHSNFESFSAGIEISLSQEKKSQGLTPDFELISLIHYSVLPLVNFTGFQHAQKLGTKHSIPQIVFGKFHLSEGRVKLPVSVHVHHALCDGIHVGKFIQLFEAALAMQNMETYHGFGSSVV</sequence>
<dbReference type="GO" id="GO:0008811">
    <property type="term" value="F:chloramphenicol O-acetyltransferase activity"/>
    <property type="evidence" value="ECO:0007669"/>
    <property type="project" value="InterPro"/>
</dbReference>
<feature type="active site" description="Proton acceptor" evidence="1">
    <location>
        <position position="191"/>
    </location>
</feature>
<dbReference type="PANTHER" id="PTHR38474:SF1">
    <property type="entry name" value="SLR0299 PROTEIN"/>
    <property type="match status" value="1"/>
</dbReference>